<dbReference type="AlphaFoldDB" id="A0AAN6Z846"/>
<reference evidence="2" key="1">
    <citation type="journal article" date="2023" name="Mol. Phylogenet. Evol.">
        <title>Genome-scale phylogeny and comparative genomics of the fungal order Sordariales.</title>
        <authorList>
            <person name="Hensen N."/>
            <person name="Bonometti L."/>
            <person name="Westerberg I."/>
            <person name="Brannstrom I.O."/>
            <person name="Guillou S."/>
            <person name="Cros-Aarteil S."/>
            <person name="Calhoun S."/>
            <person name="Haridas S."/>
            <person name="Kuo A."/>
            <person name="Mondo S."/>
            <person name="Pangilinan J."/>
            <person name="Riley R."/>
            <person name="LaButti K."/>
            <person name="Andreopoulos B."/>
            <person name="Lipzen A."/>
            <person name="Chen C."/>
            <person name="Yan M."/>
            <person name="Daum C."/>
            <person name="Ng V."/>
            <person name="Clum A."/>
            <person name="Steindorff A."/>
            <person name="Ohm R.A."/>
            <person name="Martin F."/>
            <person name="Silar P."/>
            <person name="Natvig D.O."/>
            <person name="Lalanne C."/>
            <person name="Gautier V."/>
            <person name="Ament-Velasquez S.L."/>
            <person name="Kruys A."/>
            <person name="Hutchinson M.I."/>
            <person name="Powell A.J."/>
            <person name="Barry K."/>
            <person name="Miller A.N."/>
            <person name="Grigoriev I.V."/>
            <person name="Debuchy R."/>
            <person name="Gladieux P."/>
            <person name="Hiltunen Thoren M."/>
            <person name="Johannesson H."/>
        </authorList>
    </citation>
    <scope>NUCLEOTIDE SEQUENCE</scope>
    <source>
        <strain evidence="2">CBS 731.68</strain>
    </source>
</reference>
<proteinExistence type="predicted"/>
<keyword evidence="1" id="KW-0812">Transmembrane</keyword>
<sequence>MIGMQVGGLWSDLGKRFCALAASEFVFWLWFIYLFVEWAHQTALRGGWAERLVPRLWYRGY</sequence>
<feature type="transmembrane region" description="Helical" evidence="1">
    <location>
        <begin position="13"/>
        <end position="36"/>
    </location>
</feature>
<reference evidence="2" key="2">
    <citation type="submission" date="2023-05" db="EMBL/GenBank/DDBJ databases">
        <authorList>
            <consortium name="Lawrence Berkeley National Laboratory"/>
            <person name="Steindorff A."/>
            <person name="Hensen N."/>
            <person name="Bonometti L."/>
            <person name="Westerberg I."/>
            <person name="Brannstrom I.O."/>
            <person name="Guillou S."/>
            <person name="Cros-Aarteil S."/>
            <person name="Calhoun S."/>
            <person name="Haridas S."/>
            <person name="Kuo A."/>
            <person name="Mondo S."/>
            <person name="Pangilinan J."/>
            <person name="Riley R."/>
            <person name="Labutti K."/>
            <person name="Andreopoulos B."/>
            <person name="Lipzen A."/>
            <person name="Chen C."/>
            <person name="Yanf M."/>
            <person name="Daum C."/>
            <person name="Ng V."/>
            <person name="Clum A."/>
            <person name="Ohm R."/>
            <person name="Martin F."/>
            <person name="Silar P."/>
            <person name="Natvig D."/>
            <person name="Lalanne C."/>
            <person name="Gautier V."/>
            <person name="Ament-Velasquez S.L."/>
            <person name="Kruys A."/>
            <person name="Hutchinson M.I."/>
            <person name="Powell A.J."/>
            <person name="Barry K."/>
            <person name="Miller A.N."/>
            <person name="Grigoriev I.V."/>
            <person name="Debuchy R."/>
            <person name="Gladieux P."/>
            <person name="Thoren M.H."/>
            <person name="Johannesson H."/>
        </authorList>
    </citation>
    <scope>NUCLEOTIDE SEQUENCE</scope>
    <source>
        <strain evidence="2">CBS 731.68</strain>
    </source>
</reference>
<keyword evidence="1" id="KW-1133">Transmembrane helix</keyword>
<keyword evidence="3" id="KW-1185">Reference proteome</keyword>
<protein>
    <submittedName>
        <fullName evidence="2">Uncharacterized protein</fullName>
    </submittedName>
</protein>
<dbReference type="GeneID" id="87823265"/>
<organism evidence="2 3">
    <name type="scientific">Parathielavia appendiculata</name>
    <dbReference type="NCBI Taxonomy" id="2587402"/>
    <lineage>
        <taxon>Eukaryota</taxon>
        <taxon>Fungi</taxon>
        <taxon>Dikarya</taxon>
        <taxon>Ascomycota</taxon>
        <taxon>Pezizomycotina</taxon>
        <taxon>Sordariomycetes</taxon>
        <taxon>Sordariomycetidae</taxon>
        <taxon>Sordariales</taxon>
        <taxon>Chaetomiaceae</taxon>
        <taxon>Parathielavia</taxon>
    </lineage>
</organism>
<name>A0AAN6Z846_9PEZI</name>
<evidence type="ECO:0000313" key="2">
    <source>
        <dbReference type="EMBL" id="KAK4128511.1"/>
    </source>
</evidence>
<gene>
    <name evidence="2" type="ORF">N657DRAFT_26261</name>
</gene>
<dbReference type="EMBL" id="MU853223">
    <property type="protein sequence ID" value="KAK4128511.1"/>
    <property type="molecule type" value="Genomic_DNA"/>
</dbReference>
<evidence type="ECO:0000256" key="1">
    <source>
        <dbReference type="SAM" id="Phobius"/>
    </source>
</evidence>
<evidence type="ECO:0000313" key="3">
    <source>
        <dbReference type="Proteomes" id="UP001302602"/>
    </source>
</evidence>
<keyword evidence="1" id="KW-0472">Membrane</keyword>
<accession>A0AAN6Z846</accession>
<comment type="caution">
    <text evidence="2">The sequence shown here is derived from an EMBL/GenBank/DDBJ whole genome shotgun (WGS) entry which is preliminary data.</text>
</comment>
<dbReference type="Proteomes" id="UP001302602">
    <property type="component" value="Unassembled WGS sequence"/>
</dbReference>
<dbReference type="RefSeq" id="XP_062652282.1">
    <property type="nucleotide sequence ID" value="XM_062786497.1"/>
</dbReference>